<evidence type="ECO:0000313" key="1">
    <source>
        <dbReference type="EMBL" id="TFK71028.1"/>
    </source>
</evidence>
<name>A0ACD3AZ53_9AGAR</name>
<dbReference type="Proteomes" id="UP000308600">
    <property type="component" value="Unassembled WGS sequence"/>
</dbReference>
<protein>
    <submittedName>
        <fullName evidence="1">Uncharacterized protein</fullName>
    </submittedName>
</protein>
<proteinExistence type="predicted"/>
<evidence type="ECO:0000313" key="2">
    <source>
        <dbReference type="Proteomes" id="UP000308600"/>
    </source>
</evidence>
<gene>
    <name evidence="1" type="ORF">BDN72DRAFT_492891</name>
</gene>
<sequence>MMDDLTFLPANAILLNQYFTVASSTLYLYDLLLTFDMEVNLLWPSKWTLIKVVYLLQRYLPLIDTVIFATIWQFGDINLWTCKSLSRSSSWSFLMGMTLSEVILIRRTLAVWGNNRKLHIAIFLFSMGCIIPVYLILSNYHDTLTYHSTEIPGLHCFTTGQSHLNYLCWTLVTIYDTGLLILIAIPAFRIRRSGGVAFQSMLFYVVYRDGVLYYIYLVALSAVNIVLILNLSSDYATLLSSLERVAYSILTSHVVLHIREQAYQNQVISLNLPDSINVNAEAEFQSSGI</sequence>
<dbReference type="EMBL" id="ML208304">
    <property type="protein sequence ID" value="TFK71028.1"/>
    <property type="molecule type" value="Genomic_DNA"/>
</dbReference>
<reference evidence="1 2" key="1">
    <citation type="journal article" date="2019" name="Nat. Ecol. Evol.">
        <title>Megaphylogeny resolves global patterns of mushroom evolution.</title>
        <authorList>
            <person name="Varga T."/>
            <person name="Krizsan K."/>
            <person name="Foldi C."/>
            <person name="Dima B."/>
            <person name="Sanchez-Garcia M."/>
            <person name="Sanchez-Ramirez S."/>
            <person name="Szollosi G.J."/>
            <person name="Szarkandi J.G."/>
            <person name="Papp V."/>
            <person name="Albert L."/>
            <person name="Andreopoulos W."/>
            <person name="Angelini C."/>
            <person name="Antonin V."/>
            <person name="Barry K.W."/>
            <person name="Bougher N.L."/>
            <person name="Buchanan P."/>
            <person name="Buyck B."/>
            <person name="Bense V."/>
            <person name="Catcheside P."/>
            <person name="Chovatia M."/>
            <person name="Cooper J."/>
            <person name="Damon W."/>
            <person name="Desjardin D."/>
            <person name="Finy P."/>
            <person name="Geml J."/>
            <person name="Haridas S."/>
            <person name="Hughes K."/>
            <person name="Justo A."/>
            <person name="Karasinski D."/>
            <person name="Kautmanova I."/>
            <person name="Kiss B."/>
            <person name="Kocsube S."/>
            <person name="Kotiranta H."/>
            <person name="LaButti K.M."/>
            <person name="Lechner B.E."/>
            <person name="Liimatainen K."/>
            <person name="Lipzen A."/>
            <person name="Lukacs Z."/>
            <person name="Mihaltcheva S."/>
            <person name="Morgado L.N."/>
            <person name="Niskanen T."/>
            <person name="Noordeloos M.E."/>
            <person name="Ohm R.A."/>
            <person name="Ortiz-Santana B."/>
            <person name="Ovrebo C."/>
            <person name="Racz N."/>
            <person name="Riley R."/>
            <person name="Savchenko A."/>
            <person name="Shiryaev A."/>
            <person name="Soop K."/>
            <person name="Spirin V."/>
            <person name="Szebenyi C."/>
            <person name="Tomsovsky M."/>
            <person name="Tulloss R.E."/>
            <person name="Uehling J."/>
            <person name="Grigoriev I.V."/>
            <person name="Vagvolgyi C."/>
            <person name="Papp T."/>
            <person name="Martin F.M."/>
            <person name="Miettinen O."/>
            <person name="Hibbett D.S."/>
            <person name="Nagy L.G."/>
        </authorList>
    </citation>
    <scope>NUCLEOTIDE SEQUENCE [LARGE SCALE GENOMIC DNA]</scope>
    <source>
        <strain evidence="1 2">NL-1719</strain>
    </source>
</reference>
<organism evidence="1 2">
    <name type="scientific">Pluteus cervinus</name>
    <dbReference type="NCBI Taxonomy" id="181527"/>
    <lineage>
        <taxon>Eukaryota</taxon>
        <taxon>Fungi</taxon>
        <taxon>Dikarya</taxon>
        <taxon>Basidiomycota</taxon>
        <taxon>Agaricomycotina</taxon>
        <taxon>Agaricomycetes</taxon>
        <taxon>Agaricomycetidae</taxon>
        <taxon>Agaricales</taxon>
        <taxon>Pluteineae</taxon>
        <taxon>Pluteaceae</taxon>
        <taxon>Pluteus</taxon>
    </lineage>
</organism>
<accession>A0ACD3AZ53</accession>
<keyword evidence="2" id="KW-1185">Reference proteome</keyword>